<dbReference type="SUPFAM" id="SSF52540">
    <property type="entry name" value="P-loop containing nucleoside triphosphate hydrolases"/>
    <property type="match status" value="1"/>
</dbReference>
<dbReference type="Gene3D" id="1.20.1560.10">
    <property type="entry name" value="ABC transporter type 1, transmembrane domain"/>
    <property type="match status" value="1"/>
</dbReference>
<dbReference type="Pfam" id="PF00664">
    <property type="entry name" value="ABC_membrane"/>
    <property type="match status" value="1"/>
</dbReference>
<dbReference type="GO" id="GO:0005743">
    <property type="term" value="C:mitochondrial inner membrane"/>
    <property type="evidence" value="ECO:0007669"/>
    <property type="project" value="TreeGrafter"/>
</dbReference>
<dbReference type="PANTHER" id="PTHR43394:SF1">
    <property type="entry name" value="ATP-BINDING CASSETTE SUB-FAMILY B MEMBER 10, MITOCHONDRIAL"/>
    <property type="match status" value="1"/>
</dbReference>
<keyword evidence="3" id="KW-0547">Nucleotide-binding</keyword>
<feature type="transmembrane region" description="Helical" evidence="10">
    <location>
        <begin position="141"/>
        <end position="161"/>
    </location>
</feature>
<evidence type="ECO:0000256" key="1">
    <source>
        <dbReference type="ARBA" id="ARBA00004141"/>
    </source>
</evidence>
<evidence type="ECO:0000259" key="12">
    <source>
        <dbReference type="PROSITE" id="PS50929"/>
    </source>
</evidence>
<reference evidence="13" key="1">
    <citation type="submission" date="2020-04" db="EMBL/GenBank/DDBJ databases">
        <authorList>
            <person name="Neveu A P."/>
        </authorList>
    </citation>
    <scope>NUCLEOTIDE SEQUENCE</scope>
    <source>
        <tissue evidence="13">Whole embryo</tissue>
    </source>
</reference>
<dbReference type="InterPro" id="IPR039421">
    <property type="entry name" value="Type_1_exporter"/>
</dbReference>
<feature type="transmembrane region" description="Helical" evidence="10">
    <location>
        <begin position="322"/>
        <end position="341"/>
    </location>
</feature>
<dbReference type="GO" id="GO:0005524">
    <property type="term" value="F:ATP binding"/>
    <property type="evidence" value="ECO:0007669"/>
    <property type="project" value="UniProtKB-KW"/>
</dbReference>
<keyword evidence="8" id="KW-0496">Mitochondrion</keyword>
<feature type="transmembrane region" description="Helical" evidence="10">
    <location>
        <begin position="361"/>
        <end position="381"/>
    </location>
</feature>
<evidence type="ECO:0000313" key="13">
    <source>
        <dbReference type="EMBL" id="CAB3219623.1"/>
    </source>
</evidence>
<keyword evidence="4" id="KW-0999">Mitochondrion inner membrane</keyword>
<dbReference type="PROSITE" id="PS50929">
    <property type="entry name" value="ABC_TM1F"/>
    <property type="match status" value="1"/>
</dbReference>
<feature type="transmembrane region" description="Helical" evidence="10">
    <location>
        <begin position="93"/>
        <end position="121"/>
    </location>
</feature>
<evidence type="ECO:0000256" key="10">
    <source>
        <dbReference type="SAM" id="Phobius"/>
    </source>
</evidence>
<dbReference type="GO" id="GO:0016887">
    <property type="term" value="F:ATP hydrolysis activity"/>
    <property type="evidence" value="ECO:0007669"/>
    <property type="project" value="InterPro"/>
</dbReference>
<feature type="transmembrane region" description="Helical" evidence="10">
    <location>
        <begin position="243"/>
        <end position="262"/>
    </location>
</feature>
<dbReference type="InterPro" id="IPR011527">
    <property type="entry name" value="ABC1_TM_dom"/>
</dbReference>
<accession>A0A6F9D5A2</accession>
<dbReference type="FunFam" id="3.40.50.300:FF:000218">
    <property type="entry name" value="Multidrug ABC transporter ATP-binding protein"/>
    <property type="match status" value="1"/>
</dbReference>
<sequence length="665" mass="72452">MYMTLKKMVMESKFNGILRTVVTQTFVLNPTHLSTKNSKCIIYTTCYGAKTSLLRPTVSKLEGPFYSTSSKIKKSLNPKSELARLFEIAKPELVNISGAIALLVVSSSITLAVPFCMGKIIDLVQSIANDAMPQSEMQPVVTGLCALFVLGAVANAGRIYLLQTSGQRITKTLRERVFESIMAQDMQFFDQSATGELINRLASDVEIVSGAVTQNLSDGLRSLAQISAGIGMMYFMSPDLANVILMVLPPVAIGAVVYGRFIRQITKDTQTSLARSTQMADERISNIRTVRSFGKESFECKMYSRKVNDVLQFALKEAKAKAVFFGMTGLAGNLIMVLVLYNGGVMMHSGQITVGDLSAFLLYSGYVAISIGGMSNFFTAINKSLGASSRLWELTDSVPVIPLQAGVFPDNTLLKEDIDFKNLCFAYPTRKQHKVFSDVNISFKSGKVTAIVGPSGCGKSTVGVLLLRFYDPDTGEIAIGGQNIKGISPAWIRNNVGIVSQNPILFSGTVGDNITYGSLSHNQATMQQLEEVSIQANAYKFISCLQDGFNTLVGERGITLSGGQQQRIAIARALLKDPKILLLDEATSALDAESEDLVRDALEKAAIGRTTIIIAHRLSTVRRADKIIVFDENGSVSENGSYNELMNHEHGVFKRMVEKQKILFS</sequence>
<dbReference type="GO" id="GO:0015421">
    <property type="term" value="F:ABC-type oligopeptide transporter activity"/>
    <property type="evidence" value="ECO:0007669"/>
    <property type="project" value="TreeGrafter"/>
</dbReference>
<evidence type="ECO:0000256" key="5">
    <source>
        <dbReference type="ARBA" id="ARBA00022840"/>
    </source>
</evidence>
<dbReference type="CDD" id="cd03249">
    <property type="entry name" value="ABC_MTABC3_MDL1_MDL2"/>
    <property type="match status" value="1"/>
</dbReference>
<comment type="subcellular location">
    <subcellularLocation>
        <location evidence="1">Membrane</location>
        <topology evidence="1">Multi-pass membrane protein</topology>
    </subcellularLocation>
</comment>
<keyword evidence="6" id="KW-0809">Transit peptide</keyword>
<dbReference type="Pfam" id="PF00005">
    <property type="entry name" value="ABC_tran"/>
    <property type="match status" value="1"/>
</dbReference>
<evidence type="ECO:0000259" key="11">
    <source>
        <dbReference type="PROSITE" id="PS50893"/>
    </source>
</evidence>
<dbReference type="InterPro" id="IPR027417">
    <property type="entry name" value="P-loop_NTPase"/>
</dbReference>
<dbReference type="GO" id="GO:0090374">
    <property type="term" value="P:oligopeptide export from mitochondrion"/>
    <property type="evidence" value="ECO:0007669"/>
    <property type="project" value="TreeGrafter"/>
</dbReference>
<gene>
    <name evidence="13" type="primary">Abcb9-001</name>
</gene>
<evidence type="ECO:0000256" key="8">
    <source>
        <dbReference type="ARBA" id="ARBA00023128"/>
    </source>
</evidence>
<dbReference type="SMART" id="SM00382">
    <property type="entry name" value="AAA"/>
    <property type="match status" value="1"/>
</dbReference>
<dbReference type="InterPro" id="IPR003439">
    <property type="entry name" value="ABC_transporter-like_ATP-bd"/>
</dbReference>
<keyword evidence="5 13" id="KW-0067">ATP-binding</keyword>
<dbReference type="InterPro" id="IPR036640">
    <property type="entry name" value="ABC1_TM_sf"/>
</dbReference>
<keyword evidence="9 10" id="KW-0472">Membrane</keyword>
<evidence type="ECO:0000256" key="6">
    <source>
        <dbReference type="ARBA" id="ARBA00022946"/>
    </source>
</evidence>
<keyword evidence="2 10" id="KW-0812">Transmembrane</keyword>
<protein>
    <submittedName>
        <fullName evidence="13">ATP-binding cassette sub-family B member 9-like</fullName>
    </submittedName>
</protein>
<evidence type="ECO:0000256" key="4">
    <source>
        <dbReference type="ARBA" id="ARBA00022792"/>
    </source>
</evidence>
<name>A0A6F9D5A2_9ASCI</name>
<dbReference type="InterPro" id="IPR003593">
    <property type="entry name" value="AAA+_ATPase"/>
</dbReference>
<dbReference type="FunFam" id="1.20.1560.10:FF:000048">
    <property type="entry name" value="ATP-binding cassette sub-family B member 10, mitochondrial"/>
    <property type="match status" value="1"/>
</dbReference>
<feature type="domain" description="ABC transmembrane type-1" evidence="12">
    <location>
        <begin position="98"/>
        <end position="383"/>
    </location>
</feature>
<evidence type="ECO:0000256" key="7">
    <source>
        <dbReference type="ARBA" id="ARBA00022989"/>
    </source>
</evidence>
<dbReference type="PROSITE" id="PS00211">
    <property type="entry name" value="ABC_TRANSPORTER_1"/>
    <property type="match status" value="1"/>
</dbReference>
<evidence type="ECO:0000256" key="9">
    <source>
        <dbReference type="ARBA" id="ARBA00023136"/>
    </source>
</evidence>
<dbReference type="PROSITE" id="PS50893">
    <property type="entry name" value="ABC_TRANSPORTER_2"/>
    <property type="match status" value="1"/>
</dbReference>
<dbReference type="EMBL" id="LR782590">
    <property type="protein sequence ID" value="CAB3219623.1"/>
    <property type="molecule type" value="mRNA"/>
</dbReference>
<dbReference type="CDD" id="cd18573">
    <property type="entry name" value="ABC_6TM_ABCB10_like"/>
    <property type="match status" value="1"/>
</dbReference>
<evidence type="ECO:0000256" key="3">
    <source>
        <dbReference type="ARBA" id="ARBA00022741"/>
    </source>
</evidence>
<dbReference type="PANTHER" id="PTHR43394">
    <property type="entry name" value="ATP-DEPENDENT PERMEASE MDL1, MITOCHONDRIAL"/>
    <property type="match status" value="1"/>
</dbReference>
<dbReference type="Gene3D" id="3.40.50.300">
    <property type="entry name" value="P-loop containing nucleotide triphosphate hydrolases"/>
    <property type="match status" value="1"/>
</dbReference>
<evidence type="ECO:0000256" key="2">
    <source>
        <dbReference type="ARBA" id="ARBA00022692"/>
    </source>
</evidence>
<keyword evidence="7 10" id="KW-1133">Transmembrane helix</keyword>
<dbReference type="InterPro" id="IPR017871">
    <property type="entry name" value="ABC_transporter-like_CS"/>
</dbReference>
<feature type="domain" description="ABC transporter" evidence="11">
    <location>
        <begin position="418"/>
        <end position="658"/>
    </location>
</feature>
<organism evidence="13">
    <name type="scientific">Phallusia mammillata</name>
    <dbReference type="NCBI Taxonomy" id="59560"/>
    <lineage>
        <taxon>Eukaryota</taxon>
        <taxon>Metazoa</taxon>
        <taxon>Chordata</taxon>
        <taxon>Tunicata</taxon>
        <taxon>Ascidiacea</taxon>
        <taxon>Phlebobranchia</taxon>
        <taxon>Ascidiidae</taxon>
        <taxon>Phallusia</taxon>
    </lineage>
</organism>
<dbReference type="PIRSF" id="PIRSF002773">
    <property type="entry name" value="ABC_prm/ATPase_B"/>
    <property type="match status" value="1"/>
</dbReference>
<dbReference type="SUPFAM" id="SSF90123">
    <property type="entry name" value="ABC transporter transmembrane region"/>
    <property type="match status" value="1"/>
</dbReference>
<dbReference type="AlphaFoldDB" id="A0A6F9D5A2"/>
<proteinExistence type="evidence at transcript level"/>